<keyword evidence="3" id="KW-1185">Reference proteome</keyword>
<reference evidence="2 3" key="1">
    <citation type="journal article" date="2012" name="BMC Genomics">
        <title>Complete genome sequence of Saccharothrix espanaensis DSM 44229T and comparison to the other completely sequenced Pseudonocardiaceae.</title>
        <authorList>
            <person name="Strobel T."/>
            <person name="Al-Dilaimi A."/>
            <person name="Blom J."/>
            <person name="Gessner A."/>
            <person name="Kalinowski J."/>
            <person name="Luzhetska M."/>
            <person name="Puhler A."/>
            <person name="Szczepanowski R."/>
            <person name="Bechthold A."/>
            <person name="Ruckert C."/>
        </authorList>
    </citation>
    <scope>NUCLEOTIDE SEQUENCE [LARGE SCALE GENOMIC DNA]</scope>
    <source>
        <strain evidence="3">ATCC 51144 / DSM 44229 / JCM 9112 / NBRC 15066 / NRRL 15764</strain>
    </source>
</reference>
<evidence type="ECO:0000256" key="1">
    <source>
        <dbReference type="SAM" id="MobiDB-lite"/>
    </source>
</evidence>
<proteinExistence type="predicted"/>
<feature type="compositionally biased region" description="Basic and acidic residues" evidence="1">
    <location>
        <begin position="172"/>
        <end position="183"/>
    </location>
</feature>
<dbReference type="AlphaFoldDB" id="K0K1W0"/>
<feature type="region of interest" description="Disordered" evidence="1">
    <location>
        <begin position="164"/>
        <end position="183"/>
    </location>
</feature>
<evidence type="ECO:0000313" key="2">
    <source>
        <dbReference type="EMBL" id="CCH30849.1"/>
    </source>
</evidence>
<accession>K0K1W0</accession>
<organism evidence="2 3">
    <name type="scientific">Saccharothrix espanaensis (strain ATCC 51144 / DSM 44229 / JCM 9112 / NBRC 15066 / NRRL 15764)</name>
    <dbReference type="NCBI Taxonomy" id="1179773"/>
    <lineage>
        <taxon>Bacteria</taxon>
        <taxon>Bacillati</taxon>
        <taxon>Actinomycetota</taxon>
        <taxon>Actinomycetes</taxon>
        <taxon>Pseudonocardiales</taxon>
        <taxon>Pseudonocardiaceae</taxon>
        <taxon>Saccharothrix</taxon>
    </lineage>
</organism>
<name>K0K1W0_SACES</name>
<protein>
    <submittedName>
        <fullName evidence="2">Uncharacterized protein</fullName>
    </submittedName>
</protein>
<sequence>MASHGDLRAVARRWEAQRAPDFVGGTLADSLFLPSYPGESDWGAAKVENSGIPAADLVVPEVFDGDGEVDGEAPHARLVAGLPVLRDDIRWSRPPAVPSRRARRTPLQPARKRGGPRAGRWRGARGRPDGRGSGPPAAGGLAGREDHVDPVVVALVAGVREARADPVQAVERSLDGRGRGQRR</sequence>
<dbReference type="Proteomes" id="UP000006281">
    <property type="component" value="Chromosome"/>
</dbReference>
<gene>
    <name evidence="2" type="ordered locus">BN6_35510</name>
</gene>
<evidence type="ECO:0000313" key="3">
    <source>
        <dbReference type="Proteomes" id="UP000006281"/>
    </source>
</evidence>
<dbReference type="EMBL" id="HE804045">
    <property type="protein sequence ID" value="CCH30849.1"/>
    <property type="molecule type" value="Genomic_DNA"/>
</dbReference>
<dbReference type="HOGENOM" id="CLU_1474179_0_0_11"/>
<dbReference type="KEGG" id="sesp:BN6_35510"/>
<feature type="compositionally biased region" description="Basic residues" evidence="1">
    <location>
        <begin position="100"/>
        <end position="125"/>
    </location>
</feature>
<feature type="region of interest" description="Disordered" evidence="1">
    <location>
        <begin position="90"/>
        <end position="146"/>
    </location>
</feature>